<gene>
    <name evidence="1" type="ORF">CDIF1296T_phi150</name>
</gene>
<protein>
    <submittedName>
        <fullName evidence="1">Uncharacterized protein</fullName>
    </submittedName>
</protein>
<keyword evidence="2" id="KW-1185">Reference proteome</keyword>
<evidence type="ECO:0000313" key="2">
    <source>
        <dbReference type="Proteomes" id="UP001510562"/>
    </source>
</evidence>
<dbReference type="EMBL" id="CP011970">
    <property type="protein sequence ID" value="AKP44824.1"/>
    <property type="molecule type" value="Genomic_DNA"/>
</dbReference>
<organism evidence="1 2">
    <name type="scientific">Clostridioides difficile ATCC 9689 = DSM 1296</name>
    <dbReference type="NCBI Taxonomy" id="1121308"/>
    <lineage>
        <taxon>Bacteria</taxon>
        <taxon>Bacillati</taxon>
        <taxon>Bacillota</taxon>
        <taxon>Clostridia</taxon>
        <taxon>Peptostreptococcales</taxon>
        <taxon>Peptostreptococcaceae</taxon>
        <taxon>Clostridioides</taxon>
    </lineage>
</organism>
<accession>A0ACA7UP51</accession>
<evidence type="ECO:0000313" key="1">
    <source>
        <dbReference type="EMBL" id="AKP44824.1"/>
    </source>
</evidence>
<name>A0ACA7UP51_CLODI</name>
<proteinExistence type="predicted"/>
<reference evidence="1 2" key="1">
    <citation type="journal article" date="2015" name="Genome Announc.">
        <title>Complete Genome Sequence of the Novel Temperate Clostridium difficile Phage phiCDIF1296T.</title>
        <authorList>
            <person name="Wittmann J."/>
            <person name="Riedel T."/>
            <person name="Bunk B."/>
            <person name="Sproer C."/>
            <person name="Gronow S."/>
            <person name="Overmann J."/>
        </authorList>
    </citation>
    <scope>NUCLEOTIDE SEQUENCE [LARGE SCALE GENOMIC DNA]</scope>
    <source>
        <strain evidence="2">ATCC 9689 / DSM 1296 / BCRC 10642 / JCM 1296 / NCIMB 10666 / NCTC 11209 / 90556-M6S</strain>
    </source>
</reference>
<sequence>MDVEQSKKVYLSIGKELSKKMTKSELTKFSQEVANYLQYAGLDKNMKIKLFQTILEMVARKKITLSSDSEFTEGILQSDEAEMTTNIGFIIEGLSYHND</sequence>
<dbReference type="Proteomes" id="UP001510562">
    <property type="component" value="Chromosome"/>
</dbReference>